<keyword evidence="9" id="KW-1185">Reference proteome</keyword>
<evidence type="ECO:0000313" key="9">
    <source>
        <dbReference type="Proteomes" id="UP000650081"/>
    </source>
</evidence>
<keyword evidence="7" id="KW-0139">CF(1)</keyword>
<dbReference type="EMBL" id="JACSIT010000057">
    <property type="protein sequence ID" value="MBC6993199.1"/>
    <property type="molecule type" value="Genomic_DNA"/>
</dbReference>
<dbReference type="PANTHER" id="PTHR11910">
    <property type="entry name" value="ATP SYNTHASE DELTA CHAIN"/>
    <property type="match status" value="1"/>
</dbReference>
<gene>
    <name evidence="7 8" type="primary">atpH</name>
    <name evidence="8" type="ORF">H9S92_03430</name>
</gene>
<dbReference type="RefSeq" id="WP_187465317.1">
    <property type="nucleotide sequence ID" value="NZ_JACSIT010000057.1"/>
</dbReference>
<reference evidence="8" key="1">
    <citation type="submission" date="2020-08" db="EMBL/GenBank/DDBJ databases">
        <title>Lewinella bacteria from marine environments.</title>
        <authorList>
            <person name="Zhong Y."/>
        </authorList>
    </citation>
    <scope>NUCLEOTIDE SEQUENCE</scope>
    <source>
        <strain evidence="8">KCTC 42187</strain>
    </source>
</reference>
<comment type="similarity">
    <text evidence="7">Belongs to the ATPase delta chain family.</text>
</comment>
<dbReference type="NCBIfam" id="TIGR01145">
    <property type="entry name" value="ATP_synt_delta"/>
    <property type="match status" value="1"/>
</dbReference>
<dbReference type="HAMAP" id="MF_01416">
    <property type="entry name" value="ATP_synth_delta_bact"/>
    <property type="match status" value="1"/>
</dbReference>
<comment type="caution">
    <text evidence="8">The sequence shown here is derived from an EMBL/GenBank/DDBJ whole genome shotgun (WGS) entry which is preliminary data.</text>
</comment>
<keyword evidence="3 7" id="KW-0375">Hydrogen ion transport</keyword>
<dbReference type="GO" id="GO:0046933">
    <property type="term" value="F:proton-transporting ATP synthase activity, rotational mechanism"/>
    <property type="evidence" value="ECO:0007669"/>
    <property type="project" value="UniProtKB-UniRule"/>
</dbReference>
<evidence type="ECO:0000256" key="6">
    <source>
        <dbReference type="ARBA" id="ARBA00023310"/>
    </source>
</evidence>
<comment type="function">
    <text evidence="7">F(1)F(0) ATP synthase produces ATP from ADP in the presence of a proton or sodium gradient. F-type ATPases consist of two structural domains, F(1) containing the extramembraneous catalytic core and F(0) containing the membrane proton channel, linked together by a central stalk and a peripheral stalk. During catalysis, ATP synthesis in the catalytic domain of F(1) is coupled via a rotary mechanism of the central stalk subunits to proton translocation.</text>
</comment>
<name>A0A923PKY7_9BACT</name>
<dbReference type="Proteomes" id="UP000650081">
    <property type="component" value="Unassembled WGS sequence"/>
</dbReference>
<comment type="subcellular location">
    <subcellularLocation>
        <location evidence="7">Cell membrane</location>
        <topology evidence="7">Peripheral membrane protein</topology>
    </subcellularLocation>
    <subcellularLocation>
        <location evidence="1">Membrane</location>
    </subcellularLocation>
</comment>
<evidence type="ECO:0000256" key="7">
    <source>
        <dbReference type="HAMAP-Rule" id="MF_01416"/>
    </source>
</evidence>
<proteinExistence type="inferred from homology"/>
<dbReference type="AlphaFoldDB" id="A0A923PKY7"/>
<evidence type="ECO:0000256" key="4">
    <source>
        <dbReference type="ARBA" id="ARBA00023065"/>
    </source>
</evidence>
<dbReference type="Pfam" id="PF00213">
    <property type="entry name" value="OSCP"/>
    <property type="match status" value="1"/>
</dbReference>
<dbReference type="SUPFAM" id="SSF47928">
    <property type="entry name" value="N-terminal domain of the delta subunit of the F1F0-ATP synthase"/>
    <property type="match status" value="1"/>
</dbReference>
<keyword evidence="2 7" id="KW-0813">Transport</keyword>
<evidence type="ECO:0000256" key="5">
    <source>
        <dbReference type="ARBA" id="ARBA00023136"/>
    </source>
</evidence>
<dbReference type="InterPro" id="IPR026015">
    <property type="entry name" value="ATP_synth_OSCP/delta_N_sf"/>
</dbReference>
<evidence type="ECO:0000256" key="2">
    <source>
        <dbReference type="ARBA" id="ARBA00022448"/>
    </source>
</evidence>
<comment type="function">
    <text evidence="7">This protein is part of the stalk that links CF(0) to CF(1). It either transmits conformational changes from CF(0) to CF(1) or is implicated in proton conduction.</text>
</comment>
<dbReference type="PRINTS" id="PR00125">
    <property type="entry name" value="ATPASEDELTA"/>
</dbReference>
<dbReference type="Gene3D" id="1.10.520.20">
    <property type="entry name" value="N-terminal domain of the delta subunit of the F1F0-ATP synthase"/>
    <property type="match status" value="1"/>
</dbReference>
<evidence type="ECO:0000256" key="1">
    <source>
        <dbReference type="ARBA" id="ARBA00004370"/>
    </source>
</evidence>
<protein>
    <recommendedName>
        <fullName evidence="7">ATP synthase subunit delta</fullName>
    </recommendedName>
    <alternativeName>
        <fullName evidence="7">ATP synthase F(1) sector subunit delta</fullName>
    </alternativeName>
    <alternativeName>
        <fullName evidence="7">F-type ATPase subunit delta</fullName>
        <shortName evidence="7">F-ATPase subunit delta</shortName>
    </alternativeName>
</protein>
<keyword evidence="7" id="KW-1003">Cell membrane</keyword>
<keyword evidence="6 7" id="KW-0066">ATP synthesis</keyword>
<dbReference type="GO" id="GO:0005886">
    <property type="term" value="C:plasma membrane"/>
    <property type="evidence" value="ECO:0007669"/>
    <property type="project" value="UniProtKB-SubCell"/>
</dbReference>
<keyword evidence="5 7" id="KW-0472">Membrane</keyword>
<keyword evidence="4 7" id="KW-0406">Ion transport</keyword>
<sequence>MTNHSVAQRYAKSLLDLAVEQKQLDVVKADVDALLEMSGSRELRLLLDSPVVNATRKRAIMEEILTKAGANDLTKSFVKVLITKGREGDLVGILGGFNDQYKHLKKITTVKVTSAVALGQDALASIKQQLIAAGKTEASIDLKTAIDPSILGGFILEFDGKVYDASVVHQLNKYRKELA</sequence>
<dbReference type="GO" id="GO:0045259">
    <property type="term" value="C:proton-transporting ATP synthase complex"/>
    <property type="evidence" value="ECO:0007669"/>
    <property type="project" value="UniProtKB-KW"/>
</dbReference>
<evidence type="ECO:0000256" key="3">
    <source>
        <dbReference type="ARBA" id="ARBA00022781"/>
    </source>
</evidence>
<dbReference type="InterPro" id="IPR000711">
    <property type="entry name" value="ATPase_OSCP/dsu"/>
</dbReference>
<evidence type="ECO:0000313" key="8">
    <source>
        <dbReference type="EMBL" id="MBC6993199.1"/>
    </source>
</evidence>
<accession>A0A923PKY7</accession>
<organism evidence="8 9">
    <name type="scientific">Neolewinella lacunae</name>
    <dbReference type="NCBI Taxonomy" id="1517758"/>
    <lineage>
        <taxon>Bacteria</taxon>
        <taxon>Pseudomonadati</taxon>
        <taxon>Bacteroidota</taxon>
        <taxon>Saprospiria</taxon>
        <taxon>Saprospirales</taxon>
        <taxon>Lewinellaceae</taxon>
        <taxon>Neolewinella</taxon>
    </lineage>
</organism>